<gene>
    <name evidence="2" type="ORF">NPE20_19365</name>
</gene>
<proteinExistence type="predicted"/>
<dbReference type="Gene3D" id="3.30.2310.20">
    <property type="entry name" value="RelE-like"/>
    <property type="match status" value="1"/>
</dbReference>
<reference evidence="2 3" key="1">
    <citation type="submission" date="2022-07" db="EMBL/GenBank/DDBJ databases">
        <title>Mucilaginibacter sp. JC4.</title>
        <authorList>
            <person name="Le V."/>
            <person name="Ko S.-R."/>
            <person name="Ahn C.-Y."/>
            <person name="Oh H.-M."/>
        </authorList>
    </citation>
    <scope>NUCLEOTIDE SEQUENCE [LARGE SCALE GENOMIC DNA]</scope>
    <source>
        <strain evidence="2 3">JC4</strain>
    </source>
</reference>
<organism evidence="2 3">
    <name type="scientific">Mucilaginibacter aquariorum</name>
    <dbReference type="NCBI Taxonomy" id="2967225"/>
    <lineage>
        <taxon>Bacteria</taxon>
        <taxon>Pseudomonadati</taxon>
        <taxon>Bacteroidota</taxon>
        <taxon>Sphingobacteriia</taxon>
        <taxon>Sphingobacteriales</taxon>
        <taxon>Sphingobacteriaceae</taxon>
        <taxon>Mucilaginibacter</taxon>
    </lineage>
</organism>
<protein>
    <submittedName>
        <fullName evidence="2">Type II toxin-antitoxin system RelE/ParE family toxin</fullName>
    </submittedName>
</protein>
<accession>A0ABT1T6D7</accession>
<dbReference type="RefSeq" id="WP_256540334.1">
    <property type="nucleotide sequence ID" value="NZ_JANHOH010000006.1"/>
</dbReference>
<keyword evidence="1" id="KW-1277">Toxin-antitoxin system</keyword>
<evidence type="ECO:0000313" key="3">
    <source>
        <dbReference type="Proteomes" id="UP001204376"/>
    </source>
</evidence>
<dbReference type="EMBL" id="JANHOH010000006">
    <property type="protein sequence ID" value="MCQ6960147.1"/>
    <property type="molecule type" value="Genomic_DNA"/>
</dbReference>
<dbReference type="InterPro" id="IPR007712">
    <property type="entry name" value="RelE/ParE_toxin"/>
</dbReference>
<comment type="caution">
    <text evidence="2">The sequence shown here is derived from an EMBL/GenBank/DDBJ whole genome shotgun (WGS) entry which is preliminary data.</text>
</comment>
<name>A0ABT1T6D7_9SPHI</name>
<evidence type="ECO:0000256" key="1">
    <source>
        <dbReference type="ARBA" id="ARBA00022649"/>
    </source>
</evidence>
<evidence type="ECO:0000313" key="2">
    <source>
        <dbReference type="EMBL" id="MCQ6960147.1"/>
    </source>
</evidence>
<keyword evidence="3" id="KW-1185">Reference proteome</keyword>
<dbReference type="Pfam" id="PF05016">
    <property type="entry name" value="ParE_toxin"/>
    <property type="match status" value="1"/>
</dbReference>
<dbReference type="InterPro" id="IPR035093">
    <property type="entry name" value="RelE/ParE_toxin_dom_sf"/>
</dbReference>
<sequence length="100" mass="11574">MAKEVILTPLAKSNIDSIVNYLINNWSAKVAKHFLFRLEKVFVLLSEAPEIYTIVNKNKGIRRSIVTKHNTLYFIETSKNIKVLSIFDSRQNPDKLKKII</sequence>
<dbReference type="Proteomes" id="UP001204376">
    <property type="component" value="Unassembled WGS sequence"/>
</dbReference>